<dbReference type="Pfam" id="PF02416">
    <property type="entry name" value="TatA_B_E"/>
    <property type="match status" value="1"/>
</dbReference>
<gene>
    <name evidence="8" type="primary">tatA</name>
    <name evidence="10" type="ORF">FHS65_000342</name>
</gene>
<keyword evidence="3 8" id="KW-0812">Transmembrane</keyword>
<evidence type="ECO:0000256" key="4">
    <source>
        <dbReference type="ARBA" id="ARBA00022927"/>
    </source>
</evidence>
<dbReference type="GO" id="GO:0043953">
    <property type="term" value="P:protein transport by the Tat complex"/>
    <property type="evidence" value="ECO:0007669"/>
    <property type="project" value="UniProtKB-UniRule"/>
</dbReference>
<evidence type="ECO:0000256" key="6">
    <source>
        <dbReference type="ARBA" id="ARBA00023010"/>
    </source>
</evidence>
<dbReference type="GO" id="GO:0008320">
    <property type="term" value="F:protein transmembrane transporter activity"/>
    <property type="evidence" value="ECO:0007669"/>
    <property type="project" value="UniProtKB-UniRule"/>
</dbReference>
<evidence type="ECO:0000256" key="5">
    <source>
        <dbReference type="ARBA" id="ARBA00022989"/>
    </source>
</evidence>
<evidence type="ECO:0000256" key="1">
    <source>
        <dbReference type="ARBA" id="ARBA00004167"/>
    </source>
</evidence>
<dbReference type="InterPro" id="IPR006312">
    <property type="entry name" value="TatA/E"/>
</dbReference>
<keyword evidence="4 8" id="KW-0653">Protein transport</keyword>
<name>A0A7W9A1E6_9CAUL</name>
<keyword evidence="8" id="KW-1003">Cell membrane</keyword>
<dbReference type="Gene3D" id="1.20.5.3310">
    <property type="match status" value="1"/>
</dbReference>
<keyword evidence="11" id="KW-1185">Reference proteome</keyword>
<comment type="function">
    <text evidence="8">Part of the twin-arginine translocation (Tat) system that transports large folded proteins containing a characteristic twin-arginine motif in their signal peptide across membranes. TatA could form the protein-conducting channel of the Tat system.</text>
</comment>
<evidence type="ECO:0000313" key="11">
    <source>
        <dbReference type="Proteomes" id="UP000548978"/>
    </source>
</evidence>
<dbReference type="OrthoDB" id="7161179at2"/>
<evidence type="ECO:0000256" key="7">
    <source>
        <dbReference type="ARBA" id="ARBA00023136"/>
    </source>
</evidence>
<protein>
    <recommendedName>
        <fullName evidence="8">Sec-independent protein translocase protein TatA</fullName>
    </recommendedName>
</protein>
<accession>A0A7W9A1E6</accession>
<evidence type="ECO:0000313" key="10">
    <source>
        <dbReference type="EMBL" id="MBB5659624.1"/>
    </source>
</evidence>
<comment type="caution">
    <text evidence="10">The sequence shown here is derived from an EMBL/GenBank/DDBJ whole genome shotgun (WGS) entry which is preliminary data.</text>
</comment>
<feature type="compositionally biased region" description="Basic and acidic residues" evidence="9">
    <location>
        <begin position="59"/>
        <end position="68"/>
    </location>
</feature>
<dbReference type="Proteomes" id="UP000548978">
    <property type="component" value="Unassembled WGS sequence"/>
</dbReference>
<keyword evidence="7 8" id="KW-0472">Membrane</keyword>
<evidence type="ECO:0000256" key="3">
    <source>
        <dbReference type="ARBA" id="ARBA00022692"/>
    </source>
</evidence>
<comment type="similarity">
    <text evidence="8">Belongs to the TatA/E family.</text>
</comment>
<dbReference type="AlphaFoldDB" id="A0A7W9A1E6"/>
<comment type="subunit">
    <text evidence="8">The Tat system comprises two distinct complexes: a TatABC complex, containing multiple copies of TatA, TatB and TatC subunits, and a separate TatA complex, containing only TatA subunits. Substrates initially bind to the TatABC complex, which probably triggers association of the separate TatA complex to form the active translocon.</text>
</comment>
<proteinExistence type="inferred from homology"/>
<dbReference type="RefSeq" id="WP_123286613.1">
    <property type="nucleotide sequence ID" value="NZ_JACIJB010000001.1"/>
</dbReference>
<dbReference type="GO" id="GO:0033281">
    <property type="term" value="C:TAT protein transport complex"/>
    <property type="evidence" value="ECO:0007669"/>
    <property type="project" value="UniProtKB-UniRule"/>
</dbReference>
<evidence type="ECO:0000256" key="9">
    <source>
        <dbReference type="SAM" id="MobiDB-lite"/>
    </source>
</evidence>
<keyword evidence="5 8" id="KW-1133">Transmembrane helix</keyword>
<dbReference type="EMBL" id="JACIJB010000001">
    <property type="protein sequence ID" value="MBB5659624.1"/>
    <property type="molecule type" value="Genomic_DNA"/>
</dbReference>
<dbReference type="InterPro" id="IPR003369">
    <property type="entry name" value="TatA/B/E"/>
</dbReference>
<keyword evidence="6 8" id="KW-0811">Translocation</keyword>
<sequence>MQPGIWQILLIAALALLLFGGRGKISGLMGDAAKGIRAFREGLKGEDDKSTGESVLPRTDAEKEDLKH</sequence>
<dbReference type="HAMAP" id="MF_00236">
    <property type="entry name" value="TatA_E"/>
    <property type="match status" value="1"/>
</dbReference>
<reference evidence="10 11" key="1">
    <citation type="submission" date="2020-08" db="EMBL/GenBank/DDBJ databases">
        <title>Genomic Encyclopedia of Type Strains, Phase IV (KMG-IV): sequencing the most valuable type-strain genomes for metagenomic binning, comparative biology and taxonomic classification.</title>
        <authorList>
            <person name="Goeker M."/>
        </authorList>
    </citation>
    <scope>NUCLEOTIDE SEQUENCE [LARGE SCALE GENOMIC DNA]</scope>
    <source>
        <strain evidence="10 11">DSM 24448</strain>
    </source>
</reference>
<keyword evidence="2 8" id="KW-0813">Transport</keyword>
<organism evidence="10 11">
    <name type="scientific">Brevundimonas halotolerans</name>
    <dbReference type="NCBI Taxonomy" id="69670"/>
    <lineage>
        <taxon>Bacteria</taxon>
        <taxon>Pseudomonadati</taxon>
        <taxon>Pseudomonadota</taxon>
        <taxon>Alphaproteobacteria</taxon>
        <taxon>Caulobacterales</taxon>
        <taxon>Caulobacteraceae</taxon>
        <taxon>Brevundimonas</taxon>
    </lineage>
</organism>
<comment type="subcellular location">
    <subcellularLocation>
        <location evidence="8">Cell membrane</location>
        <topology evidence="8">Single-pass membrane protein</topology>
    </subcellularLocation>
    <subcellularLocation>
        <location evidence="1">Membrane</location>
        <topology evidence="1">Single-pass membrane protein</topology>
    </subcellularLocation>
</comment>
<feature type="region of interest" description="Disordered" evidence="9">
    <location>
        <begin position="43"/>
        <end position="68"/>
    </location>
</feature>
<evidence type="ECO:0000256" key="8">
    <source>
        <dbReference type="HAMAP-Rule" id="MF_00236"/>
    </source>
</evidence>
<evidence type="ECO:0000256" key="2">
    <source>
        <dbReference type="ARBA" id="ARBA00022448"/>
    </source>
</evidence>